<gene>
    <name evidence="2" type="ORF">BJ125_105116</name>
    <name evidence="3" type="ORF">SAMN05892882_105116</name>
</gene>
<evidence type="ECO:0000313" key="2">
    <source>
        <dbReference type="EMBL" id="RED38037.1"/>
    </source>
</evidence>
<dbReference type="InterPro" id="IPR051783">
    <property type="entry name" value="NAD(P)-dependent_oxidoreduct"/>
</dbReference>
<evidence type="ECO:0000259" key="1">
    <source>
        <dbReference type="Pfam" id="PF01073"/>
    </source>
</evidence>
<organism evidence="3 4">
    <name type="scientific">Rhodopseudomonas pentothenatexigens</name>
    <dbReference type="NCBI Taxonomy" id="999699"/>
    <lineage>
        <taxon>Bacteria</taxon>
        <taxon>Pseudomonadati</taxon>
        <taxon>Pseudomonadota</taxon>
        <taxon>Alphaproteobacteria</taxon>
        <taxon>Hyphomicrobiales</taxon>
        <taxon>Nitrobacteraceae</taxon>
        <taxon>Rhodopseudomonas</taxon>
    </lineage>
</organism>
<name>A0A336JKR8_9BRAD</name>
<keyword evidence="5" id="KW-1185">Reference proteome</keyword>
<dbReference type="GO" id="GO:0004029">
    <property type="term" value="F:aldehyde dehydrogenase (NAD+) activity"/>
    <property type="evidence" value="ECO:0007669"/>
    <property type="project" value="TreeGrafter"/>
</dbReference>
<dbReference type="InterPro" id="IPR036291">
    <property type="entry name" value="NAD(P)-bd_dom_sf"/>
</dbReference>
<dbReference type="RefSeq" id="WP_114357284.1">
    <property type="nucleotide sequence ID" value="NZ_QRDT01000005.1"/>
</dbReference>
<feature type="domain" description="3-beta hydroxysteroid dehydrogenase/isomerase" evidence="1">
    <location>
        <begin position="16"/>
        <end position="262"/>
    </location>
</feature>
<reference evidence="3 4" key="1">
    <citation type="submission" date="2017-08" db="EMBL/GenBank/DDBJ databases">
        <authorList>
            <person name="de Groot N.N."/>
        </authorList>
    </citation>
    <scope>NUCLEOTIDE SEQUENCE [LARGE SCALE GENOMIC DNA]</scope>
    <source>
        <strain evidence="3 4">JA575</strain>
    </source>
</reference>
<dbReference type="AlphaFoldDB" id="A0A336JKR8"/>
<accession>A0A336JKR8</accession>
<dbReference type="Pfam" id="PF01073">
    <property type="entry name" value="3Beta_HSD"/>
    <property type="match status" value="1"/>
</dbReference>
<dbReference type="Proteomes" id="UP000256343">
    <property type="component" value="Unassembled WGS sequence"/>
</dbReference>
<protein>
    <submittedName>
        <fullName evidence="3">Nucleoside-diphosphate-sugar epimerase</fullName>
    </submittedName>
</protein>
<dbReference type="PANTHER" id="PTHR48079">
    <property type="entry name" value="PROTEIN YEEZ"/>
    <property type="match status" value="1"/>
</dbReference>
<dbReference type="GO" id="GO:0016616">
    <property type="term" value="F:oxidoreductase activity, acting on the CH-OH group of donors, NAD or NADP as acceptor"/>
    <property type="evidence" value="ECO:0007669"/>
    <property type="project" value="InterPro"/>
</dbReference>
<dbReference type="SUPFAM" id="SSF51735">
    <property type="entry name" value="NAD(P)-binding Rossmann-fold domains"/>
    <property type="match status" value="1"/>
</dbReference>
<dbReference type="GO" id="GO:0006694">
    <property type="term" value="P:steroid biosynthetic process"/>
    <property type="evidence" value="ECO:0007669"/>
    <property type="project" value="InterPro"/>
</dbReference>
<dbReference type="GO" id="GO:0005737">
    <property type="term" value="C:cytoplasm"/>
    <property type="evidence" value="ECO:0007669"/>
    <property type="project" value="TreeGrafter"/>
</dbReference>
<dbReference type="EMBL" id="QRDT01000005">
    <property type="protein sequence ID" value="RED38037.1"/>
    <property type="molecule type" value="Genomic_DNA"/>
</dbReference>
<dbReference type="Gene3D" id="3.40.50.720">
    <property type="entry name" value="NAD(P)-binding Rossmann-like Domain"/>
    <property type="match status" value="1"/>
</dbReference>
<evidence type="ECO:0000313" key="4">
    <source>
        <dbReference type="Proteomes" id="UP000252631"/>
    </source>
</evidence>
<sequence length="343" mass="36576">MHPLNSPSARPRLAFVTGGSGFVGGRLIGQLLDHGWTVRALARSAPSEARVRALGAAPVKGDLNDEQALREAMAGCEVVFHVAAHFKLWGKKALFDRANIDGTRNVVNAAAATASVRRVVAVSAAAVVMGDPEPMVDVDETLPLQRRAFAPYSSSKGEAERVLLGANQVRPDFETIALRPPFIWGDGMPTLDEMVETVHAGRWQWVDGGRQAMSSCHVDNLCEALILAADHGRGGEAYFVADAENTTLKGFISALLATRGVSVSDKAVPFGLAWTMAGLMGAAWRLLRLEGQPPITRQMLRLIGKPFTIATGKATTDLGFVPRTTMSMGLAAMRRASQPATSP</sequence>
<dbReference type="PANTHER" id="PTHR48079:SF6">
    <property type="entry name" value="NAD(P)-BINDING DOMAIN-CONTAINING PROTEIN-RELATED"/>
    <property type="match status" value="1"/>
</dbReference>
<evidence type="ECO:0000313" key="5">
    <source>
        <dbReference type="Proteomes" id="UP000256343"/>
    </source>
</evidence>
<dbReference type="InterPro" id="IPR002225">
    <property type="entry name" value="3Beta_OHSteriod_DH/Estase"/>
</dbReference>
<dbReference type="EMBL" id="UFQQ01000005">
    <property type="protein sequence ID" value="SSW90062.1"/>
    <property type="molecule type" value="Genomic_DNA"/>
</dbReference>
<proteinExistence type="predicted"/>
<dbReference type="OrthoDB" id="367683at2"/>
<dbReference type="Proteomes" id="UP000252631">
    <property type="component" value="Unassembled WGS sequence"/>
</dbReference>
<evidence type="ECO:0000313" key="3">
    <source>
        <dbReference type="EMBL" id="SSW90062.1"/>
    </source>
</evidence>
<reference evidence="2 5" key="2">
    <citation type="submission" date="2018-07" db="EMBL/GenBank/DDBJ databases">
        <title>Genomic Encyclopedia of Archaeal and Bacterial Type Strains, Phase II (KMG-II): from individual species to whole genera.</title>
        <authorList>
            <person name="Goeker M."/>
        </authorList>
    </citation>
    <scope>NUCLEOTIDE SEQUENCE [LARGE SCALE GENOMIC DNA]</scope>
    <source>
        <strain evidence="2 5">JA575</strain>
    </source>
</reference>